<evidence type="ECO:0000313" key="4">
    <source>
        <dbReference type="EMBL" id="GAA0609918.1"/>
    </source>
</evidence>
<dbReference type="Proteomes" id="UP001500957">
    <property type="component" value="Unassembled WGS sequence"/>
</dbReference>
<evidence type="ECO:0000313" key="5">
    <source>
        <dbReference type="Proteomes" id="UP001500957"/>
    </source>
</evidence>
<dbReference type="InterPro" id="IPR029058">
    <property type="entry name" value="AB_hydrolase_fold"/>
</dbReference>
<dbReference type="InterPro" id="IPR051321">
    <property type="entry name" value="PHA/PHB_synthase"/>
</dbReference>
<organism evidence="4 5">
    <name type="scientific">Sporichthya brevicatena</name>
    <dbReference type="NCBI Taxonomy" id="171442"/>
    <lineage>
        <taxon>Bacteria</taxon>
        <taxon>Bacillati</taxon>
        <taxon>Actinomycetota</taxon>
        <taxon>Actinomycetes</taxon>
        <taxon>Sporichthyales</taxon>
        <taxon>Sporichthyaceae</taxon>
        <taxon>Sporichthya</taxon>
    </lineage>
</organism>
<dbReference type="SUPFAM" id="SSF53474">
    <property type="entry name" value="alpha/beta-Hydrolases"/>
    <property type="match status" value="1"/>
</dbReference>
<evidence type="ECO:0000259" key="3">
    <source>
        <dbReference type="Pfam" id="PF07167"/>
    </source>
</evidence>
<comment type="caution">
    <text evidence="4">The sequence shown here is derived from an EMBL/GenBank/DDBJ whole genome shotgun (WGS) entry which is preliminary data.</text>
</comment>
<keyword evidence="5" id="KW-1185">Reference proteome</keyword>
<evidence type="ECO:0000256" key="2">
    <source>
        <dbReference type="ARBA" id="ARBA00023315"/>
    </source>
</evidence>
<feature type="domain" description="Poly-beta-hydroxybutyrate polymerase N-terminal" evidence="3">
    <location>
        <begin position="86"/>
        <end position="255"/>
    </location>
</feature>
<dbReference type="PANTHER" id="PTHR36837:SF5">
    <property type="entry name" value="POLY-3-HYDROXYBUTYRATE SYNTHASE"/>
    <property type="match status" value="1"/>
</dbReference>
<dbReference type="EMBL" id="BAAAHE010000007">
    <property type="protein sequence ID" value="GAA0609918.1"/>
    <property type="molecule type" value="Genomic_DNA"/>
</dbReference>
<dbReference type="PANTHER" id="PTHR36837">
    <property type="entry name" value="POLY(3-HYDROXYALKANOATE) POLYMERASE SUBUNIT PHAC"/>
    <property type="match status" value="1"/>
</dbReference>
<sequence length="572" mass="61038">MSARNGAPRNPGRNEEAVEVGVPFDLLLSRATEGSWRNLVPTPSSTLKLAGALVRRPRTVLTKGAALTGELAKVAAGRSELAPHPKDARYAHPAWQENPVLRRALQAHLAVSASAEELVANAGLDENSGHRVTLTVSNLLDATAPSNNLVLNPKALAAAKETKGASLVRGTRNLVRDLSAPPRVPRMVEPDAFEVGVNVAATPGAVVERTAVYELLQYDATTPTVRKIPLLLVPPVINKYYVADMAPGRSMVEYLVGQGHQVFVMSWRNPDVRHSAWNLDTYGDAIVNAIGTARSICGSESVSLLSFCSGGILSAMVLAHLADTRRLANVSAAAWSVTVLDQSRAGVAGALLTPAAAEAAARSSAARGYLDGRVLAEVFAWLRPRDLIWNYWVDSYLMGKSPRPFDVLFWNADTTRMAASLHKDFLEMAQQNSLVHPGMATMLGSPVDLGAVTVDTYITGGINDHLCPWESCYASTQLLGGNSRFVLSSAGHVASIVNPPTNPKASFRIADSTPSDAHDWLKAAETVQGSWWPDFSQWLHEHGGEMVDAPSTPGSADHPVIVAAPGTYVLAT</sequence>
<name>A0ABN1GEM2_9ACTN</name>
<protein>
    <submittedName>
        <fullName evidence="4">Class II poly(R)-hydroxyalkanoic acid synthase</fullName>
    </submittedName>
</protein>
<dbReference type="RefSeq" id="WP_344602239.1">
    <property type="nucleotide sequence ID" value="NZ_BAAAHE010000007.1"/>
</dbReference>
<gene>
    <name evidence="4" type="primary">phaC</name>
    <name evidence="4" type="ORF">GCM10009547_09990</name>
</gene>
<dbReference type="Gene3D" id="3.40.50.1820">
    <property type="entry name" value="alpha/beta hydrolase"/>
    <property type="match status" value="1"/>
</dbReference>
<proteinExistence type="predicted"/>
<evidence type="ECO:0000256" key="1">
    <source>
        <dbReference type="ARBA" id="ARBA00022679"/>
    </source>
</evidence>
<reference evidence="4 5" key="1">
    <citation type="journal article" date="2019" name="Int. J. Syst. Evol. Microbiol.">
        <title>The Global Catalogue of Microorganisms (GCM) 10K type strain sequencing project: providing services to taxonomists for standard genome sequencing and annotation.</title>
        <authorList>
            <consortium name="The Broad Institute Genomics Platform"/>
            <consortium name="The Broad Institute Genome Sequencing Center for Infectious Disease"/>
            <person name="Wu L."/>
            <person name="Ma J."/>
        </authorList>
    </citation>
    <scope>NUCLEOTIDE SEQUENCE [LARGE SCALE GENOMIC DNA]</scope>
    <source>
        <strain evidence="4 5">JCM 10671</strain>
    </source>
</reference>
<dbReference type="Pfam" id="PF07167">
    <property type="entry name" value="PhaC_N"/>
    <property type="match status" value="1"/>
</dbReference>
<dbReference type="InterPro" id="IPR010941">
    <property type="entry name" value="PhaC_N"/>
</dbReference>
<accession>A0ABN1GEM2</accession>
<keyword evidence="1" id="KW-0808">Transferase</keyword>
<keyword evidence="2" id="KW-0012">Acyltransferase</keyword>